<protein>
    <recommendedName>
        <fullName evidence="1">HNH nuclease domain-containing protein</fullName>
    </recommendedName>
</protein>
<dbReference type="AlphaFoldDB" id="A0A5E7VLR5"/>
<evidence type="ECO:0000313" key="3">
    <source>
        <dbReference type="Proteomes" id="UP000381378"/>
    </source>
</evidence>
<name>A0A5E7VLR5_PSEFL</name>
<evidence type="ECO:0000259" key="1">
    <source>
        <dbReference type="Pfam" id="PF13391"/>
    </source>
</evidence>
<dbReference type="InterPro" id="IPR003615">
    <property type="entry name" value="HNH_nuc"/>
</dbReference>
<feature type="domain" description="HNH nuclease" evidence="1">
    <location>
        <begin position="283"/>
        <end position="329"/>
    </location>
</feature>
<accession>A0A5E7VLR5</accession>
<proteinExistence type="predicted"/>
<dbReference type="Pfam" id="PF13391">
    <property type="entry name" value="HNH_2"/>
    <property type="match status" value="1"/>
</dbReference>
<dbReference type="EMBL" id="CABVJF010000029">
    <property type="protein sequence ID" value="VVQ23688.1"/>
    <property type="molecule type" value="Genomic_DNA"/>
</dbReference>
<organism evidence="2 3">
    <name type="scientific">Pseudomonas fluorescens</name>
    <dbReference type="NCBI Taxonomy" id="294"/>
    <lineage>
        <taxon>Bacteria</taxon>
        <taxon>Pseudomonadati</taxon>
        <taxon>Pseudomonadota</taxon>
        <taxon>Gammaproteobacteria</taxon>
        <taxon>Pseudomonadales</taxon>
        <taxon>Pseudomonadaceae</taxon>
        <taxon>Pseudomonas</taxon>
    </lineage>
</organism>
<dbReference type="Proteomes" id="UP000381378">
    <property type="component" value="Unassembled WGS sequence"/>
</dbReference>
<reference evidence="2 3" key="1">
    <citation type="submission" date="2019-09" db="EMBL/GenBank/DDBJ databases">
        <authorList>
            <person name="Chandra G."/>
            <person name="Truman W A."/>
        </authorList>
    </citation>
    <scope>NUCLEOTIDE SEQUENCE [LARGE SCALE GENOMIC DNA]</scope>
    <source>
        <strain evidence="2">PS928</strain>
    </source>
</reference>
<gene>
    <name evidence="2" type="ORF">PS928_05586</name>
</gene>
<evidence type="ECO:0000313" key="2">
    <source>
        <dbReference type="EMBL" id="VVQ23688.1"/>
    </source>
</evidence>
<sequence>MIWSHARTQSRRRDATLDCPLQPQGHGWHFSWGPASTNRSARVFLAARPAWPINIFDCLTLTGSGSFVNILLMSKCHPVGADFFVVSGYLSKLASPSYETERGTCVNELINGFSKDERNGFVCVMGHLADRYPHYDAWEGVLAGGMQAIIFGTHSQSSGKQNRPAFAIYKKSGMNAPGFGLRFDNKALRAEVAEKLGPDSYRVCFSLGEISEGLTGFTSQLDLWAHIASISNRMSGSGTIVLSNDGLPMEKKIWLEDGLARVKRRRGQAEFRERLMNIYDRTCALTGCAVEPVLQACHITPHSTQINYASSNGLLMRSDLHQLFDAGLLRISGDGIVYVQPSVKSDPSYQHLDGQSIQMPALDKAGVEAFKKALAVRFSELSVG</sequence>